<feature type="compositionally biased region" description="Polar residues" evidence="1">
    <location>
        <begin position="183"/>
        <end position="203"/>
    </location>
</feature>
<feature type="compositionally biased region" description="Basic and acidic residues" evidence="1">
    <location>
        <begin position="104"/>
        <end position="118"/>
    </location>
</feature>
<name>A0A8S1BTW4_9INSE</name>
<reference evidence="3 4" key="1">
    <citation type="submission" date="2020-04" db="EMBL/GenBank/DDBJ databases">
        <authorList>
            <person name="Alioto T."/>
            <person name="Alioto T."/>
            <person name="Gomez Garrido J."/>
        </authorList>
    </citation>
    <scope>NUCLEOTIDE SEQUENCE [LARGE SCALE GENOMIC DNA]</scope>
</reference>
<gene>
    <name evidence="3" type="ORF">CLODIP_2_CD08763</name>
</gene>
<organism evidence="3 4">
    <name type="scientific">Cloeon dipterum</name>
    <dbReference type="NCBI Taxonomy" id="197152"/>
    <lineage>
        <taxon>Eukaryota</taxon>
        <taxon>Metazoa</taxon>
        <taxon>Ecdysozoa</taxon>
        <taxon>Arthropoda</taxon>
        <taxon>Hexapoda</taxon>
        <taxon>Insecta</taxon>
        <taxon>Pterygota</taxon>
        <taxon>Palaeoptera</taxon>
        <taxon>Ephemeroptera</taxon>
        <taxon>Pisciforma</taxon>
        <taxon>Baetidae</taxon>
        <taxon>Cloeon</taxon>
    </lineage>
</organism>
<dbReference type="EMBL" id="CADEPI010000003">
    <property type="protein sequence ID" value="CAB3360569.1"/>
    <property type="molecule type" value="Genomic_DNA"/>
</dbReference>
<accession>A0A8S1BTW4</accession>
<feature type="compositionally biased region" description="Low complexity" evidence="1">
    <location>
        <begin position="424"/>
        <end position="436"/>
    </location>
</feature>
<feature type="compositionally biased region" description="Acidic residues" evidence="1">
    <location>
        <begin position="119"/>
        <end position="155"/>
    </location>
</feature>
<feature type="compositionally biased region" description="Polar residues" evidence="1">
    <location>
        <begin position="248"/>
        <end position="257"/>
    </location>
</feature>
<comment type="caution">
    <text evidence="3">The sequence shown here is derived from an EMBL/GenBank/DDBJ whole genome shotgun (WGS) entry which is preliminary data.</text>
</comment>
<feature type="region of interest" description="Disordered" evidence="1">
    <location>
        <begin position="104"/>
        <end position="206"/>
    </location>
</feature>
<evidence type="ECO:0000313" key="3">
    <source>
        <dbReference type="EMBL" id="CAB3360569.1"/>
    </source>
</evidence>
<dbReference type="OrthoDB" id="6765325at2759"/>
<feature type="region of interest" description="Disordered" evidence="1">
    <location>
        <begin position="248"/>
        <end position="277"/>
    </location>
</feature>
<keyword evidence="2" id="KW-0732">Signal</keyword>
<feature type="region of interest" description="Disordered" evidence="1">
    <location>
        <begin position="496"/>
        <end position="531"/>
    </location>
</feature>
<evidence type="ECO:0000313" key="4">
    <source>
        <dbReference type="Proteomes" id="UP000494165"/>
    </source>
</evidence>
<feature type="compositionally biased region" description="Basic and acidic residues" evidence="1">
    <location>
        <begin position="258"/>
        <end position="267"/>
    </location>
</feature>
<dbReference type="Proteomes" id="UP000494165">
    <property type="component" value="Unassembled WGS sequence"/>
</dbReference>
<feature type="signal peptide" evidence="2">
    <location>
        <begin position="1"/>
        <end position="23"/>
    </location>
</feature>
<evidence type="ECO:0000256" key="2">
    <source>
        <dbReference type="SAM" id="SignalP"/>
    </source>
</evidence>
<feature type="region of interest" description="Disordered" evidence="1">
    <location>
        <begin position="327"/>
        <end position="347"/>
    </location>
</feature>
<dbReference type="AlphaFoldDB" id="A0A8S1BTW4"/>
<proteinExistence type="predicted"/>
<protein>
    <submittedName>
        <fullName evidence="3">Uncharacterized protein</fullName>
    </submittedName>
</protein>
<keyword evidence="4" id="KW-1185">Reference proteome</keyword>
<evidence type="ECO:0000256" key="1">
    <source>
        <dbReference type="SAM" id="MobiDB-lite"/>
    </source>
</evidence>
<feature type="compositionally biased region" description="Polar residues" evidence="1">
    <location>
        <begin position="157"/>
        <end position="173"/>
    </location>
</feature>
<feature type="region of interest" description="Disordered" evidence="1">
    <location>
        <begin position="417"/>
        <end position="441"/>
    </location>
</feature>
<feature type="chain" id="PRO_5035745790" evidence="2">
    <location>
        <begin position="24"/>
        <end position="531"/>
    </location>
</feature>
<sequence>MAFIRASTACFLLAILAASRTSGFPQTPSSTTSRHFFRGKQVPSLGGDPLEEELHRLRGQGQPSVESQTAAFNGAAEAERARVATQKSLYEGFGLPLEEQLERAGEKNARFVTEPEHSADEEEAGREEESSADESSSEEDDDDNEDYRNSEDEDSGSLPSTSVPFVTSGPSQRAHQHSRASDKGNNYNGQQQAIQNGAPQSENAGDETGERLFRMMVDLAEHPTQWQKVHQELQQLDKELVTSHQLTITANASSNAPETREKAEPARHPNRRHPNLRLIPHIPDSLLLENEMDRARDRYATTTTTSTTTTTTTAKPTTTEPITITTKTTRTPSFDNGSEQGHHGPKHWPQFVYHRVTSSPFSDHGTSSSHGHHSNAFVAVSDVTPPKLRGKLTKEAEPQVALHSLLEMVDEESRVKARPPLHRLSSAGAPASPSSLDDPESVVPADAFIDEEELEIERLLKSPPLEGAWDHQRNKDWVREKLTLLERLHSHLKQKWQIDDSVKIPEQATPPKNHPQSAHSLHHPQSPVRRQ</sequence>